<protein>
    <submittedName>
        <fullName evidence="1">Uncharacterized protein</fullName>
    </submittedName>
</protein>
<comment type="caution">
    <text evidence="1">The sequence shown here is derived from an EMBL/GenBank/DDBJ whole genome shotgun (WGS) entry which is preliminary data.</text>
</comment>
<reference evidence="1 2" key="1">
    <citation type="submission" date="2020-08" db="EMBL/GenBank/DDBJ databases">
        <title>Genomic Encyclopedia of Type Strains, Phase III (KMG-III): the genomes of soil and plant-associated and newly described type strains.</title>
        <authorList>
            <person name="Whitman W."/>
        </authorList>
    </citation>
    <scope>NUCLEOTIDE SEQUENCE [LARGE SCALE GENOMIC DNA]</scope>
    <source>
        <strain evidence="1 2">CECT 8840</strain>
    </source>
</reference>
<dbReference type="AlphaFoldDB" id="A0A7W7QMC3"/>
<dbReference type="RefSeq" id="WP_184715460.1">
    <property type="nucleotide sequence ID" value="NZ_JACHJP010000003.1"/>
</dbReference>
<evidence type="ECO:0000313" key="2">
    <source>
        <dbReference type="Proteomes" id="UP000552644"/>
    </source>
</evidence>
<sequence>MAIYSQHANRGKVQILATYRAPDAVRSVTVTSVENAALATPLVNALNRVSAYATVPVAVWDERGRGVKGYPADHLAALVDEKAREDLLKGAHSLWYAYVKLLLNQALIELDAATSSLPAPVRAAVKAELETEAGALAVSSEDSDVEETEDTRLCEIKNPFVTFDSHRGNIYLGDPHCLEGEHSRFDRLENGAFPERLERAVDDLRLLYDVYVRCDNDEVNFVIDRSLSIEYEPLDESGRYFLSILAPMPVDDDDAWNLEIVQWIPDDPEDDDGSATGEPVLRCVRATPPTASELIEVLNLGGKRARQLADWAATPVGEALEGTTFVVTHRYDN</sequence>
<accession>A0A7W7QMC3</accession>
<keyword evidence="2" id="KW-1185">Reference proteome</keyword>
<proteinExistence type="predicted"/>
<organism evidence="1 2">
    <name type="scientific">Streptosporangium saharense</name>
    <dbReference type="NCBI Taxonomy" id="1706840"/>
    <lineage>
        <taxon>Bacteria</taxon>
        <taxon>Bacillati</taxon>
        <taxon>Actinomycetota</taxon>
        <taxon>Actinomycetes</taxon>
        <taxon>Streptosporangiales</taxon>
        <taxon>Streptosporangiaceae</taxon>
        <taxon>Streptosporangium</taxon>
    </lineage>
</organism>
<gene>
    <name evidence="1" type="ORF">FHS44_003309</name>
</gene>
<evidence type="ECO:0000313" key="1">
    <source>
        <dbReference type="EMBL" id="MBB4916221.1"/>
    </source>
</evidence>
<dbReference type="EMBL" id="JACHJP010000003">
    <property type="protein sequence ID" value="MBB4916221.1"/>
    <property type="molecule type" value="Genomic_DNA"/>
</dbReference>
<dbReference type="Proteomes" id="UP000552644">
    <property type="component" value="Unassembled WGS sequence"/>
</dbReference>
<name>A0A7W7QMC3_9ACTN</name>